<dbReference type="GO" id="GO:0016206">
    <property type="term" value="F:catechol O-methyltransferase activity"/>
    <property type="evidence" value="ECO:0007669"/>
    <property type="project" value="UniProtKB-EC"/>
</dbReference>
<sequence length="250" mass="27897">MAFNITPELLEKYPSLKSADFTGEKPFFNDGREGRLLEWIYARSDLEALRGSPARVCAAIEEFAIQKEFLISIGSTKAKIVEELIAAEKPKVMVELGGYMAYSAIFFADAMRRQHAKDTKVQYWSLEYNPLFTSIAMNLVDLAGLSDVVQIVTGTAGSSLKRLAAENKLDHIDVLFIDHLGDNYHTDFQICESLNLLKSGALIIADNTLIPGAPEYLDYVRKHPKLDTKAVKSITVPGDFEDEMEITKVK</sequence>
<dbReference type="GO" id="GO:0006584">
    <property type="term" value="P:catecholamine metabolic process"/>
    <property type="evidence" value="ECO:0007669"/>
    <property type="project" value="UniProtKB-KW"/>
</dbReference>
<dbReference type="Proteomes" id="UP000636479">
    <property type="component" value="Unassembled WGS sequence"/>
</dbReference>
<dbReference type="PANTHER" id="PTHR43836:SF2">
    <property type="entry name" value="CATECHOL O-METHYLTRANSFERASE 1-RELATED"/>
    <property type="match status" value="1"/>
</dbReference>
<evidence type="ECO:0000313" key="7">
    <source>
        <dbReference type="EMBL" id="KAF7312595.1"/>
    </source>
</evidence>
<keyword evidence="4" id="KW-0949">S-adenosyl-L-methionine</keyword>
<comment type="similarity">
    <text evidence="6">Belongs to the class I-like SAM-binding methyltransferase superfamily. Cation-dependent O-methyltransferase family.</text>
</comment>
<evidence type="ECO:0000313" key="8">
    <source>
        <dbReference type="Proteomes" id="UP000636479"/>
    </source>
</evidence>
<dbReference type="SUPFAM" id="SSF53335">
    <property type="entry name" value="S-adenosyl-L-methionine-dependent methyltransferases"/>
    <property type="match status" value="1"/>
</dbReference>
<dbReference type="InterPro" id="IPR029063">
    <property type="entry name" value="SAM-dependent_MTases_sf"/>
</dbReference>
<dbReference type="AlphaFoldDB" id="A0A8H6TB24"/>
<evidence type="ECO:0000256" key="5">
    <source>
        <dbReference type="ARBA" id="ARBA00022939"/>
    </source>
</evidence>
<dbReference type="GeneID" id="59342124"/>
<keyword evidence="3 7" id="KW-0808">Transferase</keyword>
<dbReference type="PANTHER" id="PTHR43836">
    <property type="entry name" value="CATECHOL O-METHYLTRANSFERASE 1-RELATED"/>
    <property type="match status" value="1"/>
</dbReference>
<organism evidence="7 8">
    <name type="scientific">Mycena indigotica</name>
    <dbReference type="NCBI Taxonomy" id="2126181"/>
    <lineage>
        <taxon>Eukaryota</taxon>
        <taxon>Fungi</taxon>
        <taxon>Dikarya</taxon>
        <taxon>Basidiomycota</taxon>
        <taxon>Agaricomycotina</taxon>
        <taxon>Agaricomycetes</taxon>
        <taxon>Agaricomycetidae</taxon>
        <taxon>Agaricales</taxon>
        <taxon>Marasmiineae</taxon>
        <taxon>Mycenaceae</taxon>
        <taxon>Mycena</taxon>
    </lineage>
</organism>
<protein>
    <recommendedName>
        <fullName evidence="1">catechol O-methyltransferase</fullName>
        <ecNumber evidence="1">2.1.1.6</ecNumber>
    </recommendedName>
</protein>
<keyword evidence="2 7" id="KW-0489">Methyltransferase</keyword>
<dbReference type="EMBL" id="JACAZF010000002">
    <property type="protein sequence ID" value="KAF7312595.1"/>
    <property type="molecule type" value="Genomic_DNA"/>
</dbReference>
<keyword evidence="5" id="KW-0128">Catecholamine metabolism</keyword>
<dbReference type="RefSeq" id="XP_037224703.1">
    <property type="nucleotide sequence ID" value="XM_037359608.1"/>
</dbReference>
<evidence type="ECO:0000256" key="3">
    <source>
        <dbReference type="ARBA" id="ARBA00022679"/>
    </source>
</evidence>
<dbReference type="GO" id="GO:0032259">
    <property type="term" value="P:methylation"/>
    <property type="evidence" value="ECO:0007669"/>
    <property type="project" value="UniProtKB-KW"/>
</dbReference>
<reference evidence="7" key="1">
    <citation type="submission" date="2020-05" db="EMBL/GenBank/DDBJ databases">
        <title>Mycena genomes resolve the evolution of fungal bioluminescence.</title>
        <authorList>
            <person name="Tsai I.J."/>
        </authorList>
    </citation>
    <scope>NUCLEOTIDE SEQUENCE</scope>
    <source>
        <strain evidence="7">171206Taipei</strain>
    </source>
</reference>
<evidence type="ECO:0000256" key="4">
    <source>
        <dbReference type="ARBA" id="ARBA00022691"/>
    </source>
</evidence>
<gene>
    <name evidence="7" type="ORF">MIND_00273600</name>
</gene>
<comment type="caution">
    <text evidence="7">The sequence shown here is derived from an EMBL/GenBank/DDBJ whole genome shotgun (WGS) entry which is preliminary data.</text>
</comment>
<accession>A0A8H6TB24</accession>
<name>A0A8H6TB24_9AGAR</name>
<evidence type="ECO:0000256" key="6">
    <source>
        <dbReference type="ARBA" id="ARBA00023453"/>
    </source>
</evidence>
<dbReference type="PROSITE" id="PS51682">
    <property type="entry name" value="SAM_OMT_I"/>
    <property type="match status" value="1"/>
</dbReference>
<dbReference type="OrthoDB" id="186626at2759"/>
<dbReference type="Gene3D" id="3.40.50.150">
    <property type="entry name" value="Vaccinia Virus protein VP39"/>
    <property type="match status" value="1"/>
</dbReference>
<proteinExistence type="inferred from homology"/>
<dbReference type="InterPro" id="IPR002935">
    <property type="entry name" value="SAM_O-MeTrfase"/>
</dbReference>
<evidence type="ECO:0000256" key="2">
    <source>
        <dbReference type="ARBA" id="ARBA00022603"/>
    </source>
</evidence>
<keyword evidence="8" id="KW-1185">Reference proteome</keyword>
<evidence type="ECO:0000256" key="1">
    <source>
        <dbReference type="ARBA" id="ARBA00012880"/>
    </source>
</evidence>
<dbReference type="EC" id="2.1.1.6" evidence="1"/>
<dbReference type="Pfam" id="PF01596">
    <property type="entry name" value="Methyltransf_3"/>
    <property type="match status" value="1"/>
</dbReference>